<sequence>MLSMSFDPHIIIYEPPMRFLVPKLTIYDDGMSDPFNHVMNFRQLITLNIGNDVLLYKVFLANSMIWPSSGSIGSFRTRLTLFEMSLRPLSATIYVLRAKRCQSLDSGFDVRRIMINPSSSTDLLHMSTYRQMGYSPSTLENPGRILIEFNEATTISLGNVVLPVQASPIIFNVYFLVIEDLSPYTCHYGTGMAP</sequence>
<evidence type="ECO:0000313" key="1">
    <source>
        <dbReference type="EMBL" id="CAN80089.1"/>
    </source>
</evidence>
<name>A5AHS7_VITVI</name>
<organism evidence="1">
    <name type="scientific">Vitis vinifera</name>
    <name type="common">Grape</name>
    <dbReference type="NCBI Taxonomy" id="29760"/>
    <lineage>
        <taxon>Eukaryota</taxon>
        <taxon>Viridiplantae</taxon>
        <taxon>Streptophyta</taxon>
        <taxon>Embryophyta</taxon>
        <taxon>Tracheophyta</taxon>
        <taxon>Spermatophyta</taxon>
        <taxon>Magnoliopsida</taxon>
        <taxon>eudicotyledons</taxon>
        <taxon>Gunneridae</taxon>
        <taxon>Pentapetalae</taxon>
        <taxon>rosids</taxon>
        <taxon>Vitales</taxon>
        <taxon>Vitaceae</taxon>
        <taxon>Viteae</taxon>
        <taxon>Vitis</taxon>
    </lineage>
</organism>
<reference evidence="1" key="1">
    <citation type="journal article" date="2007" name="PLoS ONE">
        <title>The first genome sequence of an elite grapevine cultivar (Pinot noir Vitis vinifera L.): coping with a highly heterozygous genome.</title>
        <authorList>
            <person name="Velasco R."/>
            <person name="Zharkikh A."/>
            <person name="Troggio M."/>
            <person name="Cartwright D.A."/>
            <person name="Cestaro A."/>
            <person name="Pruss D."/>
            <person name="Pindo M."/>
            <person name="FitzGerald L.M."/>
            <person name="Vezzulli S."/>
            <person name="Reid J."/>
            <person name="Malacarne G."/>
            <person name="Iliev D."/>
            <person name="Coppola G."/>
            <person name="Wardell B."/>
            <person name="Micheletti D."/>
            <person name="Macalma T."/>
            <person name="Facci M."/>
            <person name="Mitchell J.T."/>
            <person name="Perazzolli M."/>
            <person name="Eldredge G."/>
            <person name="Gatto P."/>
            <person name="Oyzerski R."/>
            <person name="Moretto M."/>
            <person name="Gutin N."/>
            <person name="Stefanini M."/>
            <person name="Chen Y."/>
            <person name="Segala C."/>
            <person name="Davenport C."/>
            <person name="Dematte L."/>
            <person name="Mraz A."/>
            <person name="Battilana J."/>
            <person name="Stormo K."/>
            <person name="Costa F."/>
            <person name="Tao Q."/>
            <person name="Si-Ammour A."/>
            <person name="Harkins T."/>
            <person name="Lackey A."/>
            <person name="Perbost C."/>
            <person name="Taillon B."/>
            <person name="Stella A."/>
            <person name="Solovyev V."/>
            <person name="Fawcett J.A."/>
            <person name="Sterck L."/>
            <person name="Vandepoele K."/>
            <person name="Grando S.M."/>
            <person name="Toppo S."/>
            <person name="Moser C."/>
            <person name="Lanchbury J."/>
            <person name="Bogden R."/>
            <person name="Skolnick M."/>
            <person name="Sgaramella V."/>
            <person name="Bhatnagar S.K."/>
            <person name="Fontana P."/>
            <person name="Gutin A."/>
            <person name="Van de Peer Y."/>
            <person name="Salamini F."/>
            <person name="Viola R."/>
        </authorList>
    </citation>
    <scope>NUCLEOTIDE SEQUENCE</scope>
</reference>
<proteinExistence type="predicted"/>
<accession>A5AHS7</accession>
<gene>
    <name evidence="1" type="ORF">VITISV_010934</name>
</gene>
<dbReference type="AlphaFoldDB" id="A5AHS7"/>
<dbReference type="EMBL" id="AM427072">
    <property type="protein sequence ID" value="CAN80089.1"/>
    <property type="molecule type" value="Genomic_DNA"/>
</dbReference>
<protein>
    <submittedName>
        <fullName evidence="1">Uncharacterized protein</fullName>
    </submittedName>
</protein>